<dbReference type="PANTHER" id="PTHR33976:SF2">
    <property type="entry name" value="GLYCOPROTEIN MEMBRANE GPI-ANCHORED"/>
    <property type="match status" value="1"/>
</dbReference>
<evidence type="ECO:0000313" key="3">
    <source>
        <dbReference type="EMBL" id="KAK9292241.1"/>
    </source>
</evidence>
<dbReference type="InterPro" id="IPR045285">
    <property type="entry name" value="At5g19230-like"/>
</dbReference>
<name>A0AAP0X5U2_LIQFO</name>
<keyword evidence="1" id="KW-0732">Signal</keyword>
<comment type="caution">
    <text evidence="3">The sequence shown here is derived from an EMBL/GenBank/DDBJ whole genome shotgun (WGS) entry which is preliminary data.</text>
</comment>
<dbReference type="AlphaFoldDB" id="A0AAP0X5U2"/>
<sequence length="196" mass="21422">MASLRLLFSSFLLVHAILLLSNTVNCNEDEDKLLQGLNSYRTARNLPILKEHDNADCIADEVAQQLEDQPCTRPIGPSTAVPGTGPQFANYPDALKKCKIHANTTRDGVILPACVPKLVSTLVLANYTETQYARYLNDSKYTGIGIGSEDDWIVVVLTTNTPTGSFASAAACLVFKVGLDHYYLFLLLGLFLLLTN</sequence>
<evidence type="ECO:0000256" key="1">
    <source>
        <dbReference type="SAM" id="SignalP"/>
    </source>
</evidence>
<evidence type="ECO:0000313" key="4">
    <source>
        <dbReference type="Proteomes" id="UP001415857"/>
    </source>
</evidence>
<keyword evidence="4" id="KW-1185">Reference proteome</keyword>
<feature type="domain" description="Uncharacterized GPI-anchored protein At5g19230-like" evidence="2">
    <location>
        <begin position="30"/>
        <end position="157"/>
    </location>
</feature>
<feature type="chain" id="PRO_5043001061" description="Uncharacterized GPI-anchored protein At5g19230-like domain-containing protein" evidence="1">
    <location>
        <begin position="27"/>
        <end position="196"/>
    </location>
</feature>
<dbReference type="Proteomes" id="UP001415857">
    <property type="component" value="Unassembled WGS sequence"/>
</dbReference>
<protein>
    <recommendedName>
        <fullName evidence="2">Uncharacterized GPI-anchored protein At5g19230-like domain-containing protein</fullName>
    </recommendedName>
</protein>
<dbReference type="Pfam" id="PF25884">
    <property type="entry name" value="At5g19230"/>
    <property type="match status" value="1"/>
</dbReference>
<feature type="signal peptide" evidence="1">
    <location>
        <begin position="1"/>
        <end position="26"/>
    </location>
</feature>
<evidence type="ECO:0000259" key="2">
    <source>
        <dbReference type="Pfam" id="PF25884"/>
    </source>
</evidence>
<gene>
    <name evidence="3" type="ORF">L1049_020205</name>
</gene>
<dbReference type="PANTHER" id="PTHR33976">
    <property type="entry name" value="OS07G0645000 PROTEIN"/>
    <property type="match status" value="1"/>
</dbReference>
<dbReference type="EMBL" id="JBBPBK010000001">
    <property type="protein sequence ID" value="KAK9292241.1"/>
    <property type="molecule type" value="Genomic_DNA"/>
</dbReference>
<accession>A0AAP0X5U2</accession>
<organism evidence="3 4">
    <name type="scientific">Liquidambar formosana</name>
    <name type="common">Formosan gum</name>
    <dbReference type="NCBI Taxonomy" id="63359"/>
    <lineage>
        <taxon>Eukaryota</taxon>
        <taxon>Viridiplantae</taxon>
        <taxon>Streptophyta</taxon>
        <taxon>Embryophyta</taxon>
        <taxon>Tracheophyta</taxon>
        <taxon>Spermatophyta</taxon>
        <taxon>Magnoliopsida</taxon>
        <taxon>eudicotyledons</taxon>
        <taxon>Gunneridae</taxon>
        <taxon>Pentapetalae</taxon>
        <taxon>Saxifragales</taxon>
        <taxon>Altingiaceae</taxon>
        <taxon>Liquidambar</taxon>
    </lineage>
</organism>
<proteinExistence type="predicted"/>
<reference evidence="3 4" key="1">
    <citation type="journal article" date="2024" name="Plant J.">
        <title>Genome sequences and population genomics reveal climatic adaptation and genomic divergence between two closely related sweetgum species.</title>
        <authorList>
            <person name="Xu W.Q."/>
            <person name="Ren C.Q."/>
            <person name="Zhang X.Y."/>
            <person name="Comes H.P."/>
            <person name="Liu X.H."/>
            <person name="Li Y.G."/>
            <person name="Kettle C.J."/>
            <person name="Jalonen R."/>
            <person name="Gaisberger H."/>
            <person name="Ma Y.Z."/>
            <person name="Qiu Y.X."/>
        </authorList>
    </citation>
    <scope>NUCLEOTIDE SEQUENCE [LARGE SCALE GENOMIC DNA]</scope>
    <source>
        <strain evidence="3">Hangzhou</strain>
    </source>
</reference>
<dbReference type="InterPro" id="IPR059083">
    <property type="entry name" value="At5g19230_dom"/>
</dbReference>